<dbReference type="RefSeq" id="WP_136740311.1">
    <property type="nucleotide sequence ID" value="NZ_SUMB01000004.1"/>
</dbReference>
<dbReference type="Proteomes" id="UP000308697">
    <property type="component" value="Unassembled WGS sequence"/>
</dbReference>
<dbReference type="PROSITE" id="PS51257">
    <property type="entry name" value="PROKAR_LIPOPROTEIN"/>
    <property type="match status" value="1"/>
</dbReference>
<proteinExistence type="predicted"/>
<keyword evidence="2" id="KW-0732">Signal</keyword>
<reference evidence="4 5" key="1">
    <citation type="submission" date="2019-04" db="EMBL/GenBank/DDBJ databases">
        <title>Streptomyces piniterrae sp. nov., a heliquinomycin-producing actinomycete isolated from rhizosphere soil of Pinus yunnanensis.</title>
        <authorList>
            <person name="Zhuang X."/>
            <person name="Zhao J."/>
        </authorList>
    </citation>
    <scope>NUCLEOTIDE SEQUENCE [LARGE SCALE GENOMIC DNA]</scope>
    <source>
        <strain evidence="5">jys28</strain>
    </source>
</reference>
<organism evidence="4 5">
    <name type="scientific">Streptomyces piniterrae</name>
    <dbReference type="NCBI Taxonomy" id="2571125"/>
    <lineage>
        <taxon>Bacteria</taxon>
        <taxon>Bacillati</taxon>
        <taxon>Actinomycetota</taxon>
        <taxon>Actinomycetes</taxon>
        <taxon>Kitasatosporales</taxon>
        <taxon>Streptomycetaceae</taxon>
        <taxon>Streptomyces</taxon>
    </lineage>
</organism>
<sequence>MKSFRSRGRTRSRTAIATAALVAGLSLTACQNDARPSASDPAGDQTSAGTPAPTASGSASSAATGGSSGSTSSSGGGSQSTDGGNGGSNGGGGGSSASGACTDANTKVVVSKVTRPINHLLLTVTNTGSGKCDAYGAPALRFDDEQSATQLVEDSRPQAVVSLAPGESAYAAISLTGEPGGETHGRTAQKLGVLFTPRSGSGSVGSPVVLRLPEGTFKDDNAAVTYWQSDMQDALGF</sequence>
<feature type="domain" description="DUF4232" evidence="3">
    <location>
        <begin position="101"/>
        <end position="228"/>
    </location>
</feature>
<feature type="chain" id="PRO_5020731349" evidence="2">
    <location>
        <begin position="35"/>
        <end position="237"/>
    </location>
</feature>
<feature type="compositionally biased region" description="Low complexity" evidence="1">
    <location>
        <begin position="45"/>
        <end position="73"/>
    </location>
</feature>
<dbReference type="InterPro" id="IPR025326">
    <property type="entry name" value="DUF4232"/>
</dbReference>
<accession>A0A4U0NJC8</accession>
<dbReference type="AlphaFoldDB" id="A0A4U0NJC8"/>
<dbReference type="Pfam" id="PF14016">
    <property type="entry name" value="DUF4232"/>
    <property type="match status" value="1"/>
</dbReference>
<name>A0A4U0NJC8_9ACTN</name>
<evidence type="ECO:0000313" key="5">
    <source>
        <dbReference type="Proteomes" id="UP000308697"/>
    </source>
</evidence>
<dbReference type="EMBL" id="SUMB01000004">
    <property type="protein sequence ID" value="TJZ54386.1"/>
    <property type="molecule type" value="Genomic_DNA"/>
</dbReference>
<feature type="compositionally biased region" description="Gly residues" evidence="1">
    <location>
        <begin position="74"/>
        <end position="96"/>
    </location>
</feature>
<comment type="caution">
    <text evidence="4">The sequence shown here is derived from an EMBL/GenBank/DDBJ whole genome shotgun (WGS) entry which is preliminary data.</text>
</comment>
<evidence type="ECO:0000313" key="4">
    <source>
        <dbReference type="EMBL" id="TJZ54386.1"/>
    </source>
</evidence>
<evidence type="ECO:0000259" key="3">
    <source>
        <dbReference type="Pfam" id="PF14016"/>
    </source>
</evidence>
<evidence type="ECO:0000256" key="2">
    <source>
        <dbReference type="SAM" id="SignalP"/>
    </source>
</evidence>
<gene>
    <name evidence="4" type="ORF">FCH28_14710</name>
</gene>
<protein>
    <submittedName>
        <fullName evidence="4">DUF4232 domain-containing protein</fullName>
    </submittedName>
</protein>
<keyword evidence="5" id="KW-1185">Reference proteome</keyword>
<evidence type="ECO:0000256" key="1">
    <source>
        <dbReference type="SAM" id="MobiDB-lite"/>
    </source>
</evidence>
<feature type="signal peptide" evidence="2">
    <location>
        <begin position="1"/>
        <end position="34"/>
    </location>
</feature>
<feature type="region of interest" description="Disordered" evidence="1">
    <location>
        <begin position="32"/>
        <end position="99"/>
    </location>
</feature>
<dbReference type="OrthoDB" id="3854042at2"/>